<dbReference type="PANTHER" id="PTHR33164">
    <property type="entry name" value="TRANSCRIPTIONAL REGULATOR, MARR FAMILY"/>
    <property type="match status" value="1"/>
</dbReference>
<dbReference type="Gene3D" id="1.10.10.10">
    <property type="entry name" value="Winged helix-like DNA-binding domain superfamily/Winged helix DNA-binding domain"/>
    <property type="match status" value="1"/>
</dbReference>
<dbReference type="PANTHER" id="PTHR33164:SF43">
    <property type="entry name" value="HTH-TYPE TRANSCRIPTIONAL REPRESSOR YETL"/>
    <property type="match status" value="1"/>
</dbReference>
<dbReference type="GO" id="GO:0003700">
    <property type="term" value="F:DNA-binding transcription factor activity"/>
    <property type="evidence" value="ECO:0007669"/>
    <property type="project" value="InterPro"/>
</dbReference>
<dbReference type="InterPro" id="IPR000835">
    <property type="entry name" value="HTH_MarR-typ"/>
</dbReference>
<keyword evidence="3" id="KW-1185">Reference proteome</keyword>
<dbReference type="EMBL" id="JACHIT010000002">
    <property type="protein sequence ID" value="MBB5916559.1"/>
    <property type="molecule type" value="Genomic_DNA"/>
</dbReference>
<dbReference type="AlphaFoldDB" id="A0A7W9PJ36"/>
<dbReference type="GO" id="GO:0003677">
    <property type="term" value="F:DNA binding"/>
    <property type="evidence" value="ECO:0007669"/>
    <property type="project" value="UniProtKB-KW"/>
</dbReference>
<reference evidence="2 3" key="1">
    <citation type="submission" date="2020-08" db="EMBL/GenBank/DDBJ databases">
        <title>Sequencing the genomes of 1000 actinobacteria strains.</title>
        <authorList>
            <person name="Klenk H.-P."/>
        </authorList>
    </citation>
    <scope>NUCLEOTIDE SEQUENCE [LARGE SCALE GENOMIC DNA]</scope>
    <source>
        <strain evidence="2 3">DSM 43582</strain>
    </source>
</reference>
<evidence type="ECO:0000313" key="2">
    <source>
        <dbReference type="EMBL" id="MBB5916559.1"/>
    </source>
</evidence>
<dbReference type="InterPro" id="IPR036388">
    <property type="entry name" value="WH-like_DNA-bd_sf"/>
</dbReference>
<dbReference type="PROSITE" id="PS50995">
    <property type="entry name" value="HTH_MARR_2"/>
    <property type="match status" value="1"/>
</dbReference>
<protein>
    <submittedName>
        <fullName evidence="2">DNA-binding MarR family transcriptional regulator</fullName>
    </submittedName>
</protein>
<dbReference type="InterPro" id="IPR039422">
    <property type="entry name" value="MarR/SlyA-like"/>
</dbReference>
<evidence type="ECO:0000259" key="1">
    <source>
        <dbReference type="PROSITE" id="PS50995"/>
    </source>
</evidence>
<dbReference type="SUPFAM" id="SSF46785">
    <property type="entry name" value="Winged helix' DNA-binding domain"/>
    <property type="match status" value="1"/>
</dbReference>
<sequence>MSTPGSAGAPSLLYLVKRLELTIRAHLDDMLRGSGVTTPQYTALTVLIRRDGISAAQLARDSFVTPQSMADMLRPLQQRGLVHRIANPHNRREVLIHLTPAGRDLVDRYDAAATAIERRMLADLTGPQIDAFRDALTSARSALHPGSARSEPRPL</sequence>
<dbReference type="RefSeq" id="WP_051163507.1">
    <property type="nucleotide sequence ID" value="NZ_JACHIT010000002.1"/>
</dbReference>
<feature type="domain" description="HTH marR-type" evidence="1">
    <location>
        <begin position="9"/>
        <end position="141"/>
    </location>
</feature>
<gene>
    <name evidence="2" type="ORF">BJY24_005471</name>
</gene>
<proteinExistence type="predicted"/>
<dbReference type="GO" id="GO:0006950">
    <property type="term" value="P:response to stress"/>
    <property type="evidence" value="ECO:0007669"/>
    <property type="project" value="TreeGrafter"/>
</dbReference>
<dbReference type="Pfam" id="PF01047">
    <property type="entry name" value="MarR"/>
    <property type="match status" value="1"/>
</dbReference>
<dbReference type="Proteomes" id="UP000540412">
    <property type="component" value="Unassembled WGS sequence"/>
</dbReference>
<dbReference type="InterPro" id="IPR036390">
    <property type="entry name" value="WH_DNA-bd_sf"/>
</dbReference>
<organism evidence="2 3">
    <name type="scientific">Nocardia transvalensis</name>
    <dbReference type="NCBI Taxonomy" id="37333"/>
    <lineage>
        <taxon>Bacteria</taxon>
        <taxon>Bacillati</taxon>
        <taxon>Actinomycetota</taxon>
        <taxon>Actinomycetes</taxon>
        <taxon>Mycobacteriales</taxon>
        <taxon>Nocardiaceae</taxon>
        <taxon>Nocardia</taxon>
    </lineage>
</organism>
<evidence type="ECO:0000313" key="3">
    <source>
        <dbReference type="Proteomes" id="UP000540412"/>
    </source>
</evidence>
<dbReference type="SMART" id="SM00347">
    <property type="entry name" value="HTH_MARR"/>
    <property type="match status" value="1"/>
</dbReference>
<accession>A0A7W9PJ36</accession>
<comment type="caution">
    <text evidence="2">The sequence shown here is derived from an EMBL/GenBank/DDBJ whole genome shotgun (WGS) entry which is preliminary data.</text>
</comment>
<keyword evidence="2" id="KW-0238">DNA-binding</keyword>
<name>A0A7W9PJ36_9NOCA</name>